<dbReference type="InterPro" id="IPR013324">
    <property type="entry name" value="RNA_pol_sigma_r3/r4-like"/>
</dbReference>
<accession>A0A8J8MCB7</accession>
<dbReference type="GO" id="GO:0003677">
    <property type="term" value="F:DNA binding"/>
    <property type="evidence" value="ECO:0007669"/>
    <property type="project" value="InterPro"/>
</dbReference>
<dbReference type="Proteomes" id="UP000677305">
    <property type="component" value="Chromosome"/>
</dbReference>
<dbReference type="Pfam" id="PF08281">
    <property type="entry name" value="Sigma70_r4_2"/>
    <property type="match status" value="1"/>
</dbReference>
<sequence>MIYNVYEQYHKEFIRYAKSLVKRKEDAFDIVQDAYVKALEREEMFDNMNDYEIKGWFFRVIKNTFIDNFRKNKKIVFCEDESIITREINMETDIYFNDMIDILPEYLKELIKLKYIDGLNSRQIGELQKVSPSTVRNRLSLAINKLRDGGYVNG</sequence>
<dbReference type="InterPro" id="IPR013249">
    <property type="entry name" value="RNA_pol_sigma70_r4_t2"/>
</dbReference>
<dbReference type="Gene3D" id="1.10.10.10">
    <property type="entry name" value="Winged helix-like DNA-binding domain superfamily/Winged helix DNA-binding domain"/>
    <property type="match status" value="1"/>
</dbReference>
<evidence type="ECO:0000256" key="2">
    <source>
        <dbReference type="ARBA" id="ARBA00023015"/>
    </source>
</evidence>
<keyword evidence="8" id="KW-1185">Reference proteome</keyword>
<dbReference type="KEGG" id="vgu:HYG85_15840"/>
<keyword evidence="3" id="KW-0731">Sigma factor</keyword>
<evidence type="ECO:0000256" key="1">
    <source>
        <dbReference type="ARBA" id="ARBA00010641"/>
    </source>
</evidence>
<dbReference type="PANTHER" id="PTHR43133:SF60">
    <property type="entry name" value="RNA POLYMERASE SIGMA FACTOR SIGV"/>
    <property type="match status" value="1"/>
</dbReference>
<comment type="similarity">
    <text evidence="1">Belongs to the sigma-70 factor family. ECF subfamily.</text>
</comment>
<evidence type="ECO:0000259" key="5">
    <source>
        <dbReference type="Pfam" id="PF04542"/>
    </source>
</evidence>
<proteinExistence type="inferred from homology"/>
<dbReference type="CDD" id="cd06171">
    <property type="entry name" value="Sigma70_r4"/>
    <property type="match status" value="1"/>
</dbReference>
<dbReference type="PANTHER" id="PTHR43133">
    <property type="entry name" value="RNA POLYMERASE ECF-TYPE SIGMA FACTO"/>
    <property type="match status" value="1"/>
</dbReference>
<keyword evidence="4" id="KW-0804">Transcription</keyword>
<evidence type="ECO:0000256" key="3">
    <source>
        <dbReference type="ARBA" id="ARBA00023082"/>
    </source>
</evidence>
<evidence type="ECO:0000313" key="8">
    <source>
        <dbReference type="Proteomes" id="UP000677305"/>
    </source>
</evidence>
<dbReference type="SUPFAM" id="SSF88659">
    <property type="entry name" value="Sigma3 and sigma4 domains of RNA polymerase sigma factors"/>
    <property type="match status" value="1"/>
</dbReference>
<dbReference type="Gene3D" id="1.10.1740.10">
    <property type="match status" value="1"/>
</dbReference>
<dbReference type="InterPro" id="IPR007627">
    <property type="entry name" value="RNA_pol_sigma70_r2"/>
</dbReference>
<dbReference type="SUPFAM" id="SSF88946">
    <property type="entry name" value="Sigma2 domain of RNA polymerase sigma factors"/>
    <property type="match status" value="1"/>
</dbReference>
<gene>
    <name evidence="7" type="ORF">HYG85_15840</name>
</gene>
<protein>
    <submittedName>
        <fullName evidence="7">Sigma-70 family RNA polymerase sigma factor</fullName>
    </submittedName>
</protein>
<dbReference type="EMBL" id="CP058561">
    <property type="protein sequence ID" value="QUH30291.1"/>
    <property type="molecule type" value="Genomic_DNA"/>
</dbReference>
<dbReference type="GO" id="GO:0016987">
    <property type="term" value="F:sigma factor activity"/>
    <property type="evidence" value="ECO:0007669"/>
    <property type="project" value="UniProtKB-KW"/>
</dbReference>
<evidence type="ECO:0000256" key="4">
    <source>
        <dbReference type="ARBA" id="ARBA00023163"/>
    </source>
</evidence>
<reference evidence="7 8" key="1">
    <citation type="submission" date="2020-07" db="EMBL/GenBank/DDBJ databases">
        <title>Vallitalea guaymasensis genome.</title>
        <authorList>
            <person name="Postec A."/>
        </authorList>
    </citation>
    <scope>NUCLEOTIDE SEQUENCE [LARGE SCALE GENOMIC DNA]</scope>
    <source>
        <strain evidence="7 8">Ra1766G1</strain>
    </source>
</reference>
<dbReference type="InterPro" id="IPR039425">
    <property type="entry name" value="RNA_pol_sigma-70-like"/>
</dbReference>
<evidence type="ECO:0000259" key="6">
    <source>
        <dbReference type="Pfam" id="PF08281"/>
    </source>
</evidence>
<dbReference type="Pfam" id="PF04542">
    <property type="entry name" value="Sigma70_r2"/>
    <property type="match status" value="1"/>
</dbReference>
<dbReference type="InterPro" id="IPR014284">
    <property type="entry name" value="RNA_pol_sigma-70_dom"/>
</dbReference>
<dbReference type="NCBIfam" id="TIGR02937">
    <property type="entry name" value="sigma70-ECF"/>
    <property type="match status" value="1"/>
</dbReference>
<evidence type="ECO:0000313" key="7">
    <source>
        <dbReference type="EMBL" id="QUH30291.1"/>
    </source>
</evidence>
<feature type="domain" description="RNA polymerase sigma factor 70 region 4 type 2" evidence="6">
    <location>
        <begin position="98"/>
        <end position="146"/>
    </location>
</feature>
<dbReference type="RefSeq" id="WP_212690469.1">
    <property type="nucleotide sequence ID" value="NZ_CP058561.1"/>
</dbReference>
<dbReference type="AlphaFoldDB" id="A0A8J8MCB7"/>
<dbReference type="GO" id="GO:0006352">
    <property type="term" value="P:DNA-templated transcription initiation"/>
    <property type="evidence" value="ECO:0007669"/>
    <property type="project" value="InterPro"/>
</dbReference>
<dbReference type="InterPro" id="IPR013325">
    <property type="entry name" value="RNA_pol_sigma_r2"/>
</dbReference>
<organism evidence="7 8">
    <name type="scientific">Vallitalea guaymasensis</name>
    <dbReference type="NCBI Taxonomy" id="1185412"/>
    <lineage>
        <taxon>Bacteria</taxon>
        <taxon>Bacillati</taxon>
        <taxon>Bacillota</taxon>
        <taxon>Clostridia</taxon>
        <taxon>Lachnospirales</taxon>
        <taxon>Vallitaleaceae</taxon>
        <taxon>Vallitalea</taxon>
    </lineage>
</organism>
<dbReference type="InterPro" id="IPR036388">
    <property type="entry name" value="WH-like_DNA-bd_sf"/>
</dbReference>
<feature type="domain" description="RNA polymerase sigma-70 region 2" evidence="5">
    <location>
        <begin position="6"/>
        <end position="74"/>
    </location>
</feature>
<name>A0A8J8MCB7_9FIRM</name>
<keyword evidence="2" id="KW-0805">Transcription regulation</keyword>